<name>A0A9J7BIC7_9BACT</name>
<reference evidence="2" key="1">
    <citation type="submission" date="2021-04" db="EMBL/GenBank/DDBJ databases">
        <title>Phylogenetic analysis of Acidobacteriaceae.</title>
        <authorList>
            <person name="Qiu L."/>
            <person name="Zhang Q."/>
        </authorList>
    </citation>
    <scope>NUCLEOTIDE SEQUENCE</scope>
    <source>
        <strain evidence="2">DSM 25168</strain>
    </source>
</reference>
<evidence type="ECO:0000313" key="2">
    <source>
        <dbReference type="EMBL" id="UWZ82692.1"/>
    </source>
</evidence>
<feature type="transmembrane region" description="Helical" evidence="1">
    <location>
        <begin position="52"/>
        <end position="70"/>
    </location>
</feature>
<feature type="transmembrane region" description="Helical" evidence="1">
    <location>
        <begin position="27"/>
        <end position="46"/>
    </location>
</feature>
<gene>
    <name evidence="2" type="ORF">MOP44_19230</name>
</gene>
<feature type="transmembrane region" description="Helical" evidence="1">
    <location>
        <begin position="101"/>
        <end position="119"/>
    </location>
</feature>
<protein>
    <submittedName>
        <fullName evidence="2">Uncharacterized protein</fullName>
    </submittedName>
</protein>
<dbReference type="AlphaFoldDB" id="A0A9J7BIC7"/>
<keyword evidence="1" id="KW-0812">Transmembrane</keyword>
<keyword evidence="1" id="KW-1133">Transmembrane helix</keyword>
<evidence type="ECO:0000256" key="1">
    <source>
        <dbReference type="SAM" id="Phobius"/>
    </source>
</evidence>
<organism evidence="2 3">
    <name type="scientific">Occallatibacter riparius</name>
    <dbReference type="NCBI Taxonomy" id="1002689"/>
    <lineage>
        <taxon>Bacteria</taxon>
        <taxon>Pseudomonadati</taxon>
        <taxon>Acidobacteriota</taxon>
        <taxon>Terriglobia</taxon>
        <taxon>Terriglobales</taxon>
        <taxon>Acidobacteriaceae</taxon>
        <taxon>Occallatibacter</taxon>
    </lineage>
</organism>
<keyword evidence="1" id="KW-0472">Membrane</keyword>
<keyword evidence="3" id="KW-1185">Reference proteome</keyword>
<dbReference type="KEGG" id="orp:MOP44_19230"/>
<sequence>MANGLDDKWFPTISNPQNATQAMHNGAYAASLVAVVTGAINVAAILTQTPVLGAHGWGLIDATLFAVVAWRVYRLSLPWAIAGLVLYILERVSAILLHPHLTYRIVIILMVLPYYWNAIRGGLYLRRTKTANSPLITPEELKASIQPFESNTLHSHSASVQESRMPQANEDEYSEFLECMRRGERKFQKAGYTLHQEYAAWLKDYRKKRALAEAAREKASSNRPA</sequence>
<accession>A0A9J7BIC7</accession>
<evidence type="ECO:0000313" key="3">
    <source>
        <dbReference type="Proteomes" id="UP001059380"/>
    </source>
</evidence>
<proteinExistence type="predicted"/>
<dbReference type="RefSeq" id="WP_260791880.1">
    <property type="nucleotide sequence ID" value="NZ_CP093313.1"/>
</dbReference>
<feature type="transmembrane region" description="Helical" evidence="1">
    <location>
        <begin position="77"/>
        <end position="95"/>
    </location>
</feature>
<dbReference type="EMBL" id="CP093313">
    <property type="protein sequence ID" value="UWZ82692.1"/>
    <property type="molecule type" value="Genomic_DNA"/>
</dbReference>
<dbReference type="Proteomes" id="UP001059380">
    <property type="component" value="Chromosome"/>
</dbReference>